<organism evidence="1 2">
    <name type="scientific">Campylobacter gracilis RM3268</name>
    <dbReference type="NCBI Taxonomy" id="553220"/>
    <lineage>
        <taxon>Bacteria</taxon>
        <taxon>Pseudomonadati</taxon>
        <taxon>Campylobacterota</taxon>
        <taxon>Epsilonproteobacteria</taxon>
        <taxon>Campylobacterales</taxon>
        <taxon>Campylobacteraceae</taxon>
        <taxon>Campylobacter</taxon>
    </lineage>
</organism>
<dbReference type="Proteomes" id="UP000005709">
    <property type="component" value="Unassembled WGS sequence"/>
</dbReference>
<comment type="caution">
    <text evidence="1">The sequence shown here is derived from an EMBL/GenBank/DDBJ whole genome shotgun (WGS) entry which is preliminary data.</text>
</comment>
<evidence type="ECO:0000313" key="2">
    <source>
        <dbReference type="Proteomes" id="UP000005709"/>
    </source>
</evidence>
<dbReference type="AlphaFoldDB" id="C8PHH2"/>
<gene>
    <name evidence="1" type="ORF">CAMGR0001_0417</name>
</gene>
<reference evidence="1 2" key="1">
    <citation type="submission" date="2009-07" db="EMBL/GenBank/DDBJ databases">
        <authorList>
            <person name="Madupu R."/>
            <person name="Sebastian Y."/>
            <person name="Durkin A.S."/>
            <person name="Torralba M."/>
            <person name="Methe B."/>
            <person name="Sutton G.G."/>
            <person name="Strausberg R.L."/>
            <person name="Nelson K.E."/>
        </authorList>
    </citation>
    <scope>NUCLEOTIDE SEQUENCE [LARGE SCALE GENOMIC DNA]</scope>
    <source>
        <strain evidence="1 2">RM3268</strain>
    </source>
</reference>
<proteinExistence type="predicted"/>
<name>C8PHH2_9BACT</name>
<evidence type="ECO:0000313" key="1">
    <source>
        <dbReference type="EMBL" id="EEV17586.1"/>
    </source>
</evidence>
<dbReference type="EMBL" id="ACYG01000024">
    <property type="protein sequence ID" value="EEV17586.1"/>
    <property type="molecule type" value="Genomic_DNA"/>
</dbReference>
<protein>
    <submittedName>
        <fullName evidence="1">Uncharacterized protein</fullName>
    </submittedName>
</protein>
<sequence>MINKIFNGNLNAKVEFRLNFKLASSSFASSFLVRTLYFEF</sequence>
<keyword evidence="2" id="KW-1185">Reference proteome</keyword>
<accession>C8PHH2</accession>